<accession>A0ABQ6F9B8</accession>
<keyword evidence="3" id="KW-1185">Reference proteome</keyword>
<evidence type="ECO:0000313" key="3">
    <source>
        <dbReference type="Proteomes" id="UP001157167"/>
    </source>
</evidence>
<name>A0ABQ6F9B8_9RHOO</name>
<evidence type="ECO:0000313" key="2">
    <source>
        <dbReference type="EMBL" id="GLT22133.1"/>
    </source>
</evidence>
<sequence length="240" mass="27316">MTSLSWKGTWHGLAPAGLPHQRARTILRHTGGIVRGKFPSRKTGRMVHHEGLLELDAIYHFETSPLILAYTEQPETIQYPDGNRLRRYTPDFKLVLADGSSVLVEIKPKELAAEAETKHKLDRITEHFTRIGRMFVVLTDLQLRVEPRLGNLRWIYHQAPRIRPSLLKCDVALERLAVHFPASIRATKEVLTPVGLDPLSLLMAGRLTCNLGHPVDFDTQLHLAQEGDHAWFRLSDRFGF</sequence>
<reference evidence="3" key="1">
    <citation type="journal article" date="2019" name="Int. J. Syst. Evol. Microbiol.">
        <title>The Global Catalogue of Microorganisms (GCM) 10K type strain sequencing project: providing services to taxonomists for standard genome sequencing and annotation.</title>
        <authorList>
            <consortium name="The Broad Institute Genomics Platform"/>
            <consortium name="The Broad Institute Genome Sequencing Center for Infectious Disease"/>
            <person name="Wu L."/>
            <person name="Ma J."/>
        </authorList>
    </citation>
    <scope>NUCLEOTIDE SEQUENCE [LARGE SCALE GENOMIC DNA]</scope>
    <source>
        <strain evidence="3">NBRC 102407</strain>
    </source>
</reference>
<dbReference type="InterPro" id="IPR014833">
    <property type="entry name" value="TnsA_N"/>
</dbReference>
<gene>
    <name evidence="2" type="ORF">GCM10007933_15910</name>
</gene>
<dbReference type="EMBL" id="BSPX01000019">
    <property type="protein sequence ID" value="GLT22133.1"/>
    <property type="molecule type" value="Genomic_DNA"/>
</dbReference>
<proteinExistence type="predicted"/>
<dbReference type="Proteomes" id="UP001157167">
    <property type="component" value="Unassembled WGS sequence"/>
</dbReference>
<dbReference type="Gene3D" id="3.40.91.30">
    <property type="match status" value="1"/>
</dbReference>
<organism evidence="2 3">
    <name type="scientific">Zoogloea oryzae</name>
    <dbReference type="NCBI Taxonomy" id="310767"/>
    <lineage>
        <taxon>Bacteria</taxon>
        <taxon>Pseudomonadati</taxon>
        <taxon>Pseudomonadota</taxon>
        <taxon>Betaproteobacteria</taxon>
        <taxon>Rhodocyclales</taxon>
        <taxon>Zoogloeaceae</taxon>
        <taxon>Zoogloea</taxon>
    </lineage>
</organism>
<protein>
    <recommendedName>
        <fullName evidence="1">TnsA endonuclease N-terminal domain-containing protein</fullName>
    </recommendedName>
</protein>
<feature type="domain" description="TnsA endonuclease N-terminal" evidence="1">
    <location>
        <begin position="65"/>
        <end position="140"/>
    </location>
</feature>
<comment type="caution">
    <text evidence="2">The sequence shown here is derived from an EMBL/GenBank/DDBJ whole genome shotgun (WGS) entry which is preliminary data.</text>
</comment>
<dbReference type="Pfam" id="PF08722">
    <property type="entry name" value="Tn7_TnsA-like_N"/>
    <property type="match status" value="1"/>
</dbReference>
<evidence type="ECO:0000259" key="1">
    <source>
        <dbReference type="Pfam" id="PF08722"/>
    </source>
</evidence>
<dbReference type="RefSeq" id="WP_284187504.1">
    <property type="nucleotide sequence ID" value="NZ_BSPX01000019.1"/>
</dbReference>